<comment type="caution">
    <text evidence="3">The sequence shown here is derived from an EMBL/GenBank/DDBJ whole genome shotgun (WGS) entry which is preliminary data.</text>
</comment>
<dbReference type="InterPro" id="IPR036908">
    <property type="entry name" value="RlpA-like_sf"/>
</dbReference>
<gene>
    <name evidence="3" type="ORF">DPMN_157800</name>
</gene>
<dbReference type="Gene3D" id="2.40.40.10">
    <property type="entry name" value="RlpA-like domain"/>
    <property type="match status" value="1"/>
</dbReference>
<sequence length="202" mass="22190">MMKVYLTALLLSLGALLAEAQLKCTGNPRKYNGKPCASTTLYSDGRMGACGCGPINSNMQFRWSSHGLVAAANQNLFDPSGGTWCGPACGKCVKLTTTGGFVKGQGQPIREGQSKIFMITNNCPSVWLSWCSQRGQNGVNQYGYAAHFELENGDHQVLGRMGWWNPEVTWEYSNCDEGHTQDGRTPSNFMYQQCQCRHTGKK</sequence>
<evidence type="ECO:0000313" key="4">
    <source>
        <dbReference type="Proteomes" id="UP000828390"/>
    </source>
</evidence>
<dbReference type="PROSITE" id="PS50842">
    <property type="entry name" value="EXPANSIN_EG45"/>
    <property type="match status" value="1"/>
</dbReference>
<proteinExistence type="predicted"/>
<dbReference type="OrthoDB" id="6038816at2759"/>
<feature type="chain" id="PRO_5039374058" description="Expansin-like EG45 domain-containing protein" evidence="1">
    <location>
        <begin position="21"/>
        <end position="202"/>
    </location>
</feature>
<name>A0A9D4ILD6_DREPO</name>
<dbReference type="AlphaFoldDB" id="A0A9D4ILD6"/>
<protein>
    <recommendedName>
        <fullName evidence="2">Expansin-like EG45 domain-containing protein</fullName>
    </recommendedName>
</protein>
<dbReference type="EMBL" id="JAIWYP010000008">
    <property type="protein sequence ID" value="KAH3779991.1"/>
    <property type="molecule type" value="Genomic_DNA"/>
</dbReference>
<evidence type="ECO:0000313" key="3">
    <source>
        <dbReference type="EMBL" id="KAH3779991.1"/>
    </source>
</evidence>
<dbReference type="Proteomes" id="UP000828390">
    <property type="component" value="Unassembled WGS sequence"/>
</dbReference>
<dbReference type="SUPFAM" id="SSF50685">
    <property type="entry name" value="Barwin-like endoglucanases"/>
    <property type="match status" value="1"/>
</dbReference>
<feature type="signal peptide" evidence="1">
    <location>
        <begin position="1"/>
        <end position="20"/>
    </location>
</feature>
<evidence type="ECO:0000259" key="2">
    <source>
        <dbReference type="PROSITE" id="PS50842"/>
    </source>
</evidence>
<dbReference type="InterPro" id="IPR007112">
    <property type="entry name" value="Expansin/allergen_DPBB_dom"/>
</dbReference>
<reference evidence="3" key="2">
    <citation type="submission" date="2020-11" db="EMBL/GenBank/DDBJ databases">
        <authorList>
            <person name="McCartney M.A."/>
            <person name="Auch B."/>
            <person name="Kono T."/>
            <person name="Mallez S."/>
            <person name="Becker A."/>
            <person name="Gohl D.M."/>
            <person name="Silverstein K.A.T."/>
            <person name="Koren S."/>
            <person name="Bechman K.B."/>
            <person name="Herman A."/>
            <person name="Abrahante J.E."/>
            <person name="Garbe J."/>
        </authorList>
    </citation>
    <scope>NUCLEOTIDE SEQUENCE</scope>
    <source>
        <strain evidence="3">Duluth1</strain>
        <tissue evidence="3">Whole animal</tissue>
    </source>
</reference>
<dbReference type="CDD" id="cd22278">
    <property type="entry name" value="DPBB_GH45_endoglucanase"/>
    <property type="match status" value="1"/>
</dbReference>
<keyword evidence="4" id="KW-1185">Reference proteome</keyword>
<organism evidence="3 4">
    <name type="scientific">Dreissena polymorpha</name>
    <name type="common">Zebra mussel</name>
    <name type="synonym">Mytilus polymorpha</name>
    <dbReference type="NCBI Taxonomy" id="45954"/>
    <lineage>
        <taxon>Eukaryota</taxon>
        <taxon>Metazoa</taxon>
        <taxon>Spiralia</taxon>
        <taxon>Lophotrochozoa</taxon>
        <taxon>Mollusca</taxon>
        <taxon>Bivalvia</taxon>
        <taxon>Autobranchia</taxon>
        <taxon>Heteroconchia</taxon>
        <taxon>Euheterodonta</taxon>
        <taxon>Imparidentia</taxon>
        <taxon>Neoheterodontei</taxon>
        <taxon>Myida</taxon>
        <taxon>Dreissenoidea</taxon>
        <taxon>Dreissenidae</taxon>
        <taxon>Dreissena</taxon>
    </lineage>
</organism>
<evidence type="ECO:0000256" key="1">
    <source>
        <dbReference type="SAM" id="SignalP"/>
    </source>
</evidence>
<feature type="domain" description="Expansin-like EG45" evidence="2">
    <location>
        <begin position="47"/>
        <end position="201"/>
    </location>
</feature>
<keyword evidence="1" id="KW-0732">Signal</keyword>
<accession>A0A9D4ILD6</accession>
<reference evidence="3" key="1">
    <citation type="journal article" date="2019" name="bioRxiv">
        <title>The Genome of the Zebra Mussel, Dreissena polymorpha: A Resource for Invasive Species Research.</title>
        <authorList>
            <person name="McCartney M.A."/>
            <person name="Auch B."/>
            <person name="Kono T."/>
            <person name="Mallez S."/>
            <person name="Zhang Y."/>
            <person name="Obille A."/>
            <person name="Becker A."/>
            <person name="Abrahante J.E."/>
            <person name="Garbe J."/>
            <person name="Badalamenti J.P."/>
            <person name="Herman A."/>
            <person name="Mangelson H."/>
            <person name="Liachko I."/>
            <person name="Sullivan S."/>
            <person name="Sone E.D."/>
            <person name="Koren S."/>
            <person name="Silverstein K.A.T."/>
            <person name="Beckman K.B."/>
            <person name="Gohl D.M."/>
        </authorList>
    </citation>
    <scope>NUCLEOTIDE SEQUENCE</scope>
    <source>
        <strain evidence="3">Duluth1</strain>
        <tissue evidence="3">Whole animal</tissue>
    </source>
</reference>
<dbReference type="Pfam" id="PF22514">
    <property type="entry name" value="EXPB1_D1"/>
    <property type="match status" value="1"/>
</dbReference>